<evidence type="ECO:0000256" key="4">
    <source>
        <dbReference type="ARBA" id="ARBA00022496"/>
    </source>
</evidence>
<feature type="chain" id="PRO_5032490529" evidence="15">
    <location>
        <begin position="31"/>
        <end position="710"/>
    </location>
</feature>
<keyword evidence="5 12" id="KW-0812">Transmembrane</keyword>
<name>A0A840LL32_9BURK</name>
<keyword evidence="8" id="KW-0406">Ion transport</keyword>
<evidence type="ECO:0000256" key="14">
    <source>
        <dbReference type="RuleBase" id="RU003357"/>
    </source>
</evidence>
<dbReference type="InterPro" id="IPR036942">
    <property type="entry name" value="Beta-barrel_TonB_sf"/>
</dbReference>
<dbReference type="Gene3D" id="2.40.170.20">
    <property type="entry name" value="TonB-dependent receptor, beta-barrel domain"/>
    <property type="match status" value="1"/>
</dbReference>
<comment type="subcellular location">
    <subcellularLocation>
        <location evidence="1 12">Cell outer membrane</location>
        <topology evidence="1 12">Multi-pass membrane protein</topology>
    </subcellularLocation>
</comment>
<dbReference type="EMBL" id="JACHLP010000013">
    <property type="protein sequence ID" value="MBB4846007.1"/>
    <property type="molecule type" value="Genomic_DNA"/>
</dbReference>
<evidence type="ECO:0000313" key="19">
    <source>
        <dbReference type="Proteomes" id="UP000562027"/>
    </source>
</evidence>
<evidence type="ECO:0000256" key="9">
    <source>
        <dbReference type="ARBA" id="ARBA00023077"/>
    </source>
</evidence>
<comment type="similarity">
    <text evidence="12 14">Belongs to the TonB-dependent receptor family.</text>
</comment>
<keyword evidence="11 12" id="KW-0998">Cell outer membrane</keyword>
<evidence type="ECO:0000313" key="18">
    <source>
        <dbReference type="EMBL" id="MBB4846007.1"/>
    </source>
</evidence>
<evidence type="ECO:0000256" key="11">
    <source>
        <dbReference type="ARBA" id="ARBA00023237"/>
    </source>
</evidence>
<dbReference type="Proteomes" id="UP000562027">
    <property type="component" value="Unassembled WGS sequence"/>
</dbReference>
<dbReference type="InterPro" id="IPR000531">
    <property type="entry name" value="Beta-barrel_TonB"/>
</dbReference>
<sequence length="710" mass="76296">MLHSSRSPGLLPCVLLTLASALGADALAQADGEVTPPTATATRQLPPVTVTARRTEERARDLPFSVSSIDASELEQRHQLQLEDVLRGLPGVEVNSFGGFGDANVRMRGVGSLFQISAEDRSVLMSLDGVTLSGRSANLAMLDVDRIEVLKGPQGTLLGSSSQAGALNISSRRPTRHLEGHGRIEFGQQGQRRIEAAVGGPLSPTLSARVALFGNQQDSDVLNLRSGRPLTEIRESGGRLSLQWQAAVRSKLLWISERQDQRGRIGMTLLRPHASPPSVDLDPAASRATNKAARHSLELQHEFAGSRLVWLSAYVPTEGGSDSCYPKNLSQAAFGTPVEICLAVDTRARAMQHELRLGSLAGAPLFWSVGLQSEEIRRHHDDAMPMSGHVGRRKFETDSHALFGEISHSLRPGTRLTAGLRHTRERKRYEASFSKTGMPDSQDLRHLNEGSSTGRLALMQALSPALNAYAVLARGHKPGGFIDYGVQVADGAALKPGHVDSLELGLKGERADRSLSATAALFINQVRDDHLLGYDVATFAAQGLNTDTRSQGLELEAAWRPTAAWTVSGGLAYTQAKILSGLTHVPGGAVPAGARVPDVPRWSGQLSLDYRQALPALLGLQAPVLRARLGYRYLGERAGDPQNHGETCLSSHQRLDARLSLENGPAELFVWASNLNGKRQELYTYYFAPGVSAGTAGSGRQLGLGASYQF</sequence>
<evidence type="ECO:0000256" key="2">
    <source>
        <dbReference type="ARBA" id="ARBA00022448"/>
    </source>
</evidence>
<dbReference type="PANTHER" id="PTHR32552">
    <property type="entry name" value="FERRICHROME IRON RECEPTOR-RELATED"/>
    <property type="match status" value="1"/>
</dbReference>
<dbReference type="PANTHER" id="PTHR32552:SF81">
    <property type="entry name" value="TONB-DEPENDENT OUTER MEMBRANE RECEPTOR"/>
    <property type="match status" value="1"/>
</dbReference>
<dbReference type="PROSITE" id="PS01156">
    <property type="entry name" value="TONB_DEPENDENT_REC_2"/>
    <property type="match status" value="1"/>
</dbReference>
<feature type="short sequence motif" description="TonB C-terminal box" evidence="13">
    <location>
        <begin position="693"/>
        <end position="710"/>
    </location>
</feature>
<dbReference type="Pfam" id="PF07715">
    <property type="entry name" value="Plug"/>
    <property type="match status" value="1"/>
</dbReference>
<evidence type="ECO:0000256" key="3">
    <source>
        <dbReference type="ARBA" id="ARBA00022452"/>
    </source>
</evidence>
<reference evidence="18 19" key="1">
    <citation type="submission" date="2020-08" db="EMBL/GenBank/DDBJ databases">
        <title>Functional genomics of gut bacteria from endangered species of beetles.</title>
        <authorList>
            <person name="Carlos-Shanley C."/>
        </authorList>
    </citation>
    <scope>NUCLEOTIDE SEQUENCE [LARGE SCALE GENOMIC DNA]</scope>
    <source>
        <strain evidence="18 19">S00239</strain>
    </source>
</reference>
<evidence type="ECO:0000256" key="13">
    <source>
        <dbReference type="PROSITE-ProRule" id="PRU10144"/>
    </source>
</evidence>
<keyword evidence="3 12" id="KW-1134">Transmembrane beta strand</keyword>
<feature type="signal peptide" evidence="15">
    <location>
        <begin position="1"/>
        <end position="30"/>
    </location>
</feature>
<keyword evidence="10 12" id="KW-0472">Membrane</keyword>
<accession>A0A840LL32</accession>
<evidence type="ECO:0000259" key="16">
    <source>
        <dbReference type="Pfam" id="PF00593"/>
    </source>
</evidence>
<keyword evidence="19" id="KW-1185">Reference proteome</keyword>
<organism evidence="18 19">
    <name type="scientific">Roseateles oligotrophus</name>
    <dbReference type="NCBI Taxonomy" id="1769250"/>
    <lineage>
        <taxon>Bacteria</taxon>
        <taxon>Pseudomonadati</taxon>
        <taxon>Pseudomonadota</taxon>
        <taxon>Betaproteobacteria</taxon>
        <taxon>Burkholderiales</taxon>
        <taxon>Sphaerotilaceae</taxon>
        <taxon>Roseateles</taxon>
    </lineage>
</organism>
<keyword evidence="2 12" id="KW-0813">Transport</keyword>
<dbReference type="InterPro" id="IPR012910">
    <property type="entry name" value="Plug_dom"/>
</dbReference>
<feature type="domain" description="TonB-dependent receptor plug" evidence="17">
    <location>
        <begin position="59"/>
        <end position="166"/>
    </location>
</feature>
<evidence type="ECO:0000256" key="15">
    <source>
        <dbReference type="SAM" id="SignalP"/>
    </source>
</evidence>
<dbReference type="Pfam" id="PF00593">
    <property type="entry name" value="TonB_dep_Rec_b-barrel"/>
    <property type="match status" value="1"/>
</dbReference>
<evidence type="ECO:0000259" key="17">
    <source>
        <dbReference type="Pfam" id="PF07715"/>
    </source>
</evidence>
<keyword evidence="6 15" id="KW-0732">Signal</keyword>
<dbReference type="PROSITE" id="PS52016">
    <property type="entry name" value="TONB_DEPENDENT_REC_3"/>
    <property type="match status" value="1"/>
</dbReference>
<keyword evidence="4" id="KW-0410">Iron transport</keyword>
<keyword evidence="18" id="KW-0675">Receptor</keyword>
<evidence type="ECO:0000256" key="12">
    <source>
        <dbReference type="PROSITE-ProRule" id="PRU01360"/>
    </source>
</evidence>
<dbReference type="AlphaFoldDB" id="A0A840LL32"/>
<evidence type="ECO:0000256" key="5">
    <source>
        <dbReference type="ARBA" id="ARBA00022692"/>
    </source>
</evidence>
<keyword evidence="9 14" id="KW-0798">TonB box</keyword>
<gene>
    <name evidence="18" type="ORF">HNP55_004561</name>
</gene>
<proteinExistence type="inferred from homology"/>
<dbReference type="InterPro" id="IPR010917">
    <property type="entry name" value="TonB_rcpt_CS"/>
</dbReference>
<dbReference type="GO" id="GO:0006826">
    <property type="term" value="P:iron ion transport"/>
    <property type="evidence" value="ECO:0007669"/>
    <property type="project" value="UniProtKB-KW"/>
</dbReference>
<dbReference type="SUPFAM" id="SSF56935">
    <property type="entry name" value="Porins"/>
    <property type="match status" value="1"/>
</dbReference>
<evidence type="ECO:0000256" key="1">
    <source>
        <dbReference type="ARBA" id="ARBA00004571"/>
    </source>
</evidence>
<evidence type="ECO:0000256" key="6">
    <source>
        <dbReference type="ARBA" id="ARBA00022729"/>
    </source>
</evidence>
<keyword evidence="7" id="KW-0408">Iron</keyword>
<dbReference type="RefSeq" id="WP_184304470.1">
    <property type="nucleotide sequence ID" value="NZ_JACHLP010000013.1"/>
</dbReference>
<dbReference type="InterPro" id="IPR039426">
    <property type="entry name" value="TonB-dep_rcpt-like"/>
</dbReference>
<dbReference type="GO" id="GO:0009279">
    <property type="term" value="C:cell outer membrane"/>
    <property type="evidence" value="ECO:0007669"/>
    <property type="project" value="UniProtKB-SubCell"/>
</dbReference>
<evidence type="ECO:0000256" key="10">
    <source>
        <dbReference type="ARBA" id="ARBA00023136"/>
    </source>
</evidence>
<evidence type="ECO:0000256" key="8">
    <source>
        <dbReference type="ARBA" id="ARBA00023065"/>
    </source>
</evidence>
<dbReference type="CDD" id="cd01347">
    <property type="entry name" value="ligand_gated_channel"/>
    <property type="match status" value="1"/>
</dbReference>
<evidence type="ECO:0000256" key="7">
    <source>
        <dbReference type="ARBA" id="ARBA00023004"/>
    </source>
</evidence>
<feature type="domain" description="TonB-dependent receptor-like beta-barrel" evidence="16">
    <location>
        <begin position="284"/>
        <end position="675"/>
    </location>
</feature>
<comment type="caution">
    <text evidence="18">The sequence shown here is derived from an EMBL/GenBank/DDBJ whole genome shotgun (WGS) entry which is preliminary data.</text>
</comment>
<protein>
    <submittedName>
        <fullName evidence="18">Iron complex outermembrane receptor protein</fullName>
    </submittedName>
</protein>